<comment type="caution">
    <text evidence="2">The sequence shown here is derived from an EMBL/GenBank/DDBJ whole genome shotgun (WGS) entry which is preliminary data.</text>
</comment>
<feature type="signal peptide" evidence="1">
    <location>
        <begin position="1"/>
        <end position="19"/>
    </location>
</feature>
<sequence length="225" mass="24605">MKSGYRLLLAAIVASVVAGQPQTTGGAAPAEEVITCDCVQHLNAKVMPSVNAALNSLSSSVDQLFREAKATGISPVAVRGICFLCGRTQRVRNNIRRMRFNKRRPKHCKCRCNRNRSRCSSCCRGRRRGKRQASGSQVANLPLCPINDVLGTAQTAREGTQLVQEVTAAIRLAPEEVNQDLLDDITSLYNEVNESVINLQRATDPNSSECGEEQYVPDVLFPGEF</sequence>
<keyword evidence="3" id="KW-1185">Reference proteome</keyword>
<proteinExistence type="predicted"/>
<accession>A0AAV2QC02</accession>
<name>A0AAV2QC02_MEGNR</name>
<evidence type="ECO:0000313" key="3">
    <source>
        <dbReference type="Proteomes" id="UP001497623"/>
    </source>
</evidence>
<feature type="chain" id="PRO_5043909643" evidence="1">
    <location>
        <begin position="20"/>
        <end position="225"/>
    </location>
</feature>
<protein>
    <submittedName>
        <fullName evidence="2">Uncharacterized protein</fullName>
    </submittedName>
</protein>
<evidence type="ECO:0000256" key="1">
    <source>
        <dbReference type="SAM" id="SignalP"/>
    </source>
</evidence>
<dbReference type="EMBL" id="CAXKWB010005006">
    <property type="protein sequence ID" value="CAL4076198.1"/>
    <property type="molecule type" value="Genomic_DNA"/>
</dbReference>
<dbReference type="AlphaFoldDB" id="A0AAV2QC02"/>
<reference evidence="2 3" key="1">
    <citation type="submission" date="2024-05" db="EMBL/GenBank/DDBJ databases">
        <authorList>
            <person name="Wallberg A."/>
        </authorList>
    </citation>
    <scope>NUCLEOTIDE SEQUENCE [LARGE SCALE GENOMIC DNA]</scope>
</reference>
<gene>
    <name evidence="2" type="ORF">MNOR_LOCUS10079</name>
</gene>
<keyword evidence="1" id="KW-0732">Signal</keyword>
<evidence type="ECO:0000313" key="2">
    <source>
        <dbReference type="EMBL" id="CAL4076198.1"/>
    </source>
</evidence>
<organism evidence="2 3">
    <name type="scientific">Meganyctiphanes norvegica</name>
    <name type="common">Northern krill</name>
    <name type="synonym">Thysanopoda norvegica</name>
    <dbReference type="NCBI Taxonomy" id="48144"/>
    <lineage>
        <taxon>Eukaryota</taxon>
        <taxon>Metazoa</taxon>
        <taxon>Ecdysozoa</taxon>
        <taxon>Arthropoda</taxon>
        <taxon>Crustacea</taxon>
        <taxon>Multicrustacea</taxon>
        <taxon>Malacostraca</taxon>
        <taxon>Eumalacostraca</taxon>
        <taxon>Eucarida</taxon>
        <taxon>Euphausiacea</taxon>
        <taxon>Euphausiidae</taxon>
        <taxon>Meganyctiphanes</taxon>
    </lineage>
</organism>
<dbReference type="Proteomes" id="UP001497623">
    <property type="component" value="Unassembled WGS sequence"/>
</dbReference>